<feature type="compositionally biased region" description="Low complexity" evidence="4">
    <location>
        <begin position="126"/>
        <end position="137"/>
    </location>
</feature>
<feature type="compositionally biased region" description="Low complexity" evidence="4">
    <location>
        <begin position="1342"/>
        <end position="1352"/>
    </location>
</feature>
<feature type="compositionally biased region" description="Polar residues" evidence="4">
    <location>
        <begin position="1099"/>
        <end position="1108"/>
    </location>
</feature>
<proteinExistence type="inferred from homology"/>
<feature type="compositionally biased region" description="Low complexity" evidence="4">
    <location>
        <begin position="217"/>
        <end position="240"/>
    </location>
</feature>
<feature type="compositionally biased region" description="Low complexity" evidence="4">
    <location>
        <begin position="591"/>
        <end position="618"/>
    </location>
</feature>
<feature type="compositionally biased region" description="Gly residues" evidence="4">
    <location>
        <begin position="1657"/>
        <end position="1670"/>
    </location>
</feature>
<feature type="compositionally biased region" description="Low complexity" evidence="4">
    <location>
        <begin position="323"/>
        <end position="336"/>
    </location>
</feature>
<feature type="compositionally biased region" description="Acidic residues" evidence="4">
    <location>
        <begin position="938"/>
        <end position="949"/>
    </location>
</feature>
<feature type="region of interest" description="Disordered" evidence="4">
    <location>
        <begin position="790"/>
        <end position="827"/>
    </location>
</feature>
<feature type="region of interest" description="Disordered" evidence="4">
    <location>
        <begin position="724"/>
        <end position="776"/>
    </location>
</feature>
<reference evidence="6" key="1">
    <citation type="submission" date="2023-10" db="EMBL/GenBank/DDBJ databases">
        <authorList>
            <person name="Chen Y."/>
            <person name="Shah S."/>
            <person name="Dougan E. K."/>
            <person name="Thang M."/>
            <person name="Chan C."/>
        </authorList>
    </citation>
    <scope>NUCLEOTIDE SEQUENCE [LARGE SCALE GENOMIC DNA]</scope>
</reference>
<comment type="similarity">
    <text evidence="1">Belongs to the eukaryotic initiation factor 4G family.</text>
</comment>
<feature type="region of interest" description="Disordered" evidence="4">
    <location>
        <begin position="562"/>
        <end position="702"/>
    </location>
</feature>
<feature type="compositionally biased region" description="Low complexity" evidence="4">
    <location>
        <begin position="737"/>
        <end position="771"/>
    </location>
</feature>
<dbReference type="SUPFAM" id="SSF48371">
    <property type="entry name" value="ARM repeat"/>
    <property type="match status" value="1"/>
</dbReference>
<name>A0ABN9V8P4_9DINO</name>
<evidence type="ECO:0000256" key="3">
    <source>
        <dbReference type="ARBA" id="ARBA00022917"/>
    </source>
</evidence>
<feature type="compositionally biased region" description="Basic and acidic residues" evidence="4">
    <location>
        <begin position="1697"/>
        <end position="1711"/>
    </location>
</feature>
<feature type="compositionally biased region" description="Low complexity" evidence="4">
    <location>
        <begin position="374"/>
        <end position="390"/>
    </location>
</feature>
<evidence type="ECO:0000313" key="7">
    <source>
        <dbReference type="Proteomes" id="UP001189429"/>
    </source>
</evidence>
<feature type="compositionally biased region" description="Low complexity" evidence="4">
    <location>
        <begin position="636"/>
        <end position="646"/>
    </location>
</feature>
<feature type="compositionally biased region" description="Low complexity" evidence="4">
    <location>
        <begin position="1215"/>
        <end position="1230"/>
    </location>
</feature>
<evidence type="ECO:0000259" key="5">
    <source>
        <dbReference type="SMART" id="SM00543"/>
    </source>
</evidence>
<protein>
    <recommendedName>
        <fullName evidence="5">MIF4G domain-containing protein</fullName>
    </recommendedName>
</protein>
<dbReference type="PANTHER" id="PTHR23253:SF9">
    <property type="entry name" value="EUKARYOTIC TRANSLATION INITIATION FACTOR 4 GAMMA 2"/>
    <property type="match status" value="1"/>
</dbReference>
<feature type="compositionally biased region" description="Low complexity" evidence="4">
    <location>
        <begin position="440"/>
        <end position="465"/>
    </location>
</feature>
<feature type="compositionally biased region" description="Basic and acidic residues" evidence="4">
    <location>
        <begin position="1720"/>
        <end position="1732"/>
    </location>
</feature>
<organism evidence="6 7">
    <name type="scientific">Prorocentrum cordatum</name>
    <dbReference type="NCBI Taxonomy" id="2364126"/>
    <lineage>
        <taxon>Eukaryota</taxon>
        <taxon>Sar</taxon>
        <taxon>Alveolata</taxon>
        <taxon>Dinophyceae</taxon>
        <taxon>Prorocentrales</taxon>
        <taxon>Prorocentraceae</taxon>
        <taxon>Prorocentrum</taxon>
    </lineage>
</organism>
<keyword evidence="3" id="KW-0648">Protein biosynthesis</keyword>
<keyword evidence="7" id="KW-1185">Reference proteome</keyword>
<feature type="compositionally biased region" description="Low complexity" evidence="4">
    <location>
        <begin position="900"/>
        <end position="936"/>
    </location>
</feature>
<feature type="compositionally biased region" description="Pro residues" evidence="4">
    <location>
        <begin position="364"/>
        <end position="373"/>
    </location>
</feature>
<feature type="compositionally biased region" description="Low complexity" evidence="4">
    <location>
        <begin position="965"/>
        <end position="983"/>
    </location>
</feature>
<accession>A0ABN9V8P4</accession>
<feature type="compositionally biased region" description="Pro residues" evidence="4">
    <location>
        <begin position="138"/>
        <end position="148"/>
    </location>
</feature>
<comment type="caution">
    <text evidence="6">The sequence shown here is derived from an EMBL/GenBank/DDBJ whole genome shotgun (WGS) entry which is preliminary data.</text>
</comment>
<dbReference type="InterPro" id="IPR016024">
    <property type="entry name" value="ARM-type_fold"/>
</dbReference>
<feature type="region of interest" description="Disordered" evidence="4">
    <location>
        <begin position="1"/>
        <end position="336"/>
    </location>
</feature>
<dbReference type="Gene3D" id="1.25.40.180">
    <property type="match status" value="2"/>
</dbReference>
<sequence length="1868" mass="190170">MDPRESVEACEEQSALPHDERSRAATLQPLAEAERAVAAEGAGDAGERRGEEQASLGGIARTGAALGAPAGAAGGARRERCAPLAEFGEPRRESMKGAAVSRTTALAQHQLRRRLEQRPGRRPRSRGAGAAAAGGPEAPQPAAAPQPPGAATSAPEPACAGARPAEAEAAAASPPEAAAPPASKEAEQHEAAPALPGGPQGAPPAPAPSAENFPTLGGSRPGSAAKAKAAAAPWGARRGPLPQKSADDAAPAAGGAVAASDGPEPPQTAVAPPRPVAAPSVLEPAPVEAGGAEAEVAADATSTAKAAAPKCADGFPTLGATRPGAAAKPKAVAAPWGARRDLVYEKREKDTPAATNVAVASAGPEPPQPPVAQPQPVTVPAVPEPESTETGCAEDGASADTVSSHRPAAPNVTEKSEFPELGGFPSLGSTTSKQAAPSQAARKTWGAAAKASVKAAASPATTSSKAPPPMPAATEAAPEVAEPPATAQPPAAAPELPDRGTAATERRAPAGAEAAAEREAAAAEAAAAAAVPVALPGRGAAEGEEAAPEAAAEVPAARGAWAKPLGLARDPAQARPAAEEQPEAAPPQPPAGAGAPEAAAAAPPRQRQQQPEEAAPAGGSVEAEQEAPQRLRNDCAQAQPEAVAEAPAEKEEEAAEEEGGGATASEAEERPGAEQPAAGPEAHRGGCAESASPVDLSGPPLAATARALPKRVPAAMGKWAKPLAAAGEGDSAEAQCAAPDVASPKAAAAPPAGASQGGVAAAPAVAGAAEPDSAEPVAEAVDVARVLPRRAPKSSAVDGKGRGKAVGSTAGQASIPVPRPQAAAPEAVPPEAAVAACTTAASAPDFVTEAGPPLGATVGAVQKGNAATRPDEPRKLQGAWAKQGAWGKKPLPSEPGTLKVSAAEQSAVASEPSPVPAPADTAPVDQAATPGPAAAAQDENEEGTGDIDEATSTAAEEERRKQDAETAVPAAPAALPAAQPDQARSASVPQPTATSAGAAKEVEKAVSPAAPKAPAPRPTAAPQQTQAVSAPQLASTRAAAPPPQTSQAKSAVSAEEAEQILSNAFADAPALSATKPAAKRAMGVWGKKLERCPGENADTADSSEQQRGSRVVRVEATPEPHDDGNEASLARVLPAPSPADSDAATEPQPSSAPCSDHHPSAQGGIEDRETADSSGTGLERDAEHTDEEDRSDEADSCFGSVATPEPAPERGVREGGAAEAAGATAEPRPALGAVSLRPQVCPKGSKPSLLGGTGAGAPRLGRPSMGVAEMLRWREAALEMPPPDFLHCVALVHETTFEPPVRAPSDRVSRQGSNRGLPQRTPKGGARRQFAREDEPVEPLPQSSSSWAAQQRSWHKDGQDEDNSDTVITRRVRSLLNKLTVEKFSLLLEQLLSCGICTQAHLEILMHEIMEKATTQHHFINMYTELCVHLHRWSEENGIGDASGDKNAGFKKILLNECQNSFEKYLKRPAHLADLTGEERDLAEVRYKTAMIGNIRFVGALLSRQMVASTVIFAIADELLATPPVPDALESLAAFLTTVGSLFDTPNWKHRDKLNECFKKIGKLSKDPVVPVRIRCLLSDVLDLREANWKDNKMATKTIQGPMTIDEVKRAAIEEVGGSQGSGSRAPRASGNGTWSAPATPAGGQGGGGRPRPALQGAGGGEWSTVGGGPRWSPSGRERGKLSQKTSSPPPRPAEAAVKEGRPRRTPERVPLRLRQPPGKHAEAERPGGPDFGEVRAELRATVRELSLSHDISEALQRVTELKVPREHQSAGLDHMLGQIAEEGSCEARAACLTFVVRLFSDGVLLKSELAPGLQKFFGSRVQDLTSDVPSLPAMVRTEYMPAVEELVQLGCLGPEQKAACAAALGEA</sequence>
<feature type="compositionally biased region" description="Acidic residues" evidence="4">
    <location>
        <begin position="1184"/>
        <end position="1195"/>
    </location>
</feature>
<feature type="region of interest" description="Disordered" evidence="4">
    <location>
        <begin position="1616"/>
        <end position="1732"/>
    </location>
</feature>
<feature type="region of interest" description="Disordered" evidence="4">
    <location>
        <begin position="1087"/>
        <end position="1262"/>
    </location>
</feature>
<evidence type="ECO:0000256" key="4">
    <source>
        <dbReference type="SAM" id="MobiDB-lite"/>
    </source>
</evidence>
<feature type="region of interest" description="Disordered" evidence="4">
    <location>
        <begin position="348"/>
        <end position="529"/>
    </location>
</feature>
<feature type="compositionally biased region" description="Basic and acidic residues" evidence="4">
    <location>
        <begin position="1112"/>
        <end position="1124"/>
    </location>
</feature>
<dbReference type="InterPro" id="IPR003890">
    <property type="entry name" value="MIF4G-like_typ-3"/>
</dbReference>
<feature type="compositionally biased region" description="Low complexity" evidence="4">
    <location>
        <begin position="149"/>
        <end position="183"/>
    </location>
</feature>
<feature type="compositionally biased region" description="Acidic residues" evidence="4">
    <location>
        <begin position="650"/>
        <end position="659"/>
    </location>
</feature>
<feature type="compositionally biased region" description="Polar residues" evidence="4">
    <location>
        <begin position="427"/>
        <end position="437"/>
    </location>
</feature>
<evidence type="ECO:0000313" key="6">
    <source>
        <dbReference type="EMBL" id="CAK0868283.1"/>
    </source>
</evidence>
<feature type="region of interest" description="Disordered" evidence="4">
    <location>
        <begin position="1300"/>
        <end position="1365"/>
    </location>
</feature>
<dbReference type="Pfam" id="PF02854">
    <property type="entry name" value="MIF4G"/>
    <property type="match status" value="1"/>
</dbReference>
<evidence type="ECO:0000256" key="1">
    <source>
        <dbReference type="ARBA" id="ARBA00005775"/>
    </source>
</evidence>
<feature type="compositionally biased region" description="Low complexity" evidence="4">
    <location>
        <begin position="1020"/>
        <end position="1032"/>
    </location>
</feature>
<dbReference type="EMBL" id="CAUYUJ010016728">
    <property type="protein sequence ID" value="CAK0868283.1"/>
    <property type="molecule type" value="Genomic_DNA"/>
</dbReference>
<feature type="compositionally biased region" description="Polar residues" evidence="4">
    <location>
        <begin position="984"/>
        <end position="995"/>
    </location>
</feature>
<feature type="compositionally biased region" description="Basic and acidic residues" evidence="4">
    <location>
        <begin position="1155"/>
        <end position="1171"/>
    </location>
</feature>
<dbReference type="Proteomes" id="UP001189429">
    <property type="component" value="Unassembled WGS sequence"/>
</dbReference>
<dbReference type="PANTHER" id="PTHR23253">
    <property type="entry name" value="EUKARYOTIC TRANSLATION INITIATION FACTOR 4 GAMMA"/>
    <property type="match status" value="1"/>
</dbReference>
<feature type="compositionally biased region" description="Low complexity" evidence="4">
    <location>
        <begin position="248"/>
        <end position="313"/>
    </location>
</feature>
<feature type="compositionally biased region" description="Low complexity" evidence="4">
    <location>
        <begin position="472"/>
        <end position="514"/>
    </location>
</feature>
<feature type="region of interest" description="Disordered" evidence="4">
    <location>
        <begin position="854"/>
        <end position="1057"/>
    </location>
</feature>
<evidence type="ECO:0000256" key="2">
    <source>
        <dbReference type="ARBA" id="ARBA00022540"/>
    </source>
</evidence>
<feature type="domain" description="MIF4G" evidence="5">
    <location>
        <begin position="1369"/>
        <end position="1588"/>
    </location>
</feature>
<gene>
    <name evidence="6" type="ORF">PCOR1329_LOCUS54987</name>
</gene>
<keyword evidence="2" id="KW-0396">Initiation factor</keyword>
<feature type="compositionally biased region" description="Low complexity" evidence="4">
    <location>
        <begin position="61"/>
        <end position="71"/>
    </location>
</feature>
<dbReference type="SMART" id="SM00543">
    <property type="entry name" value="MIF4G"/>
    <property type="match status" value="1"/>
</dbReference>